<organism evidence="2 3">
    <name type="scientific">Caenorhabditis auriculariae</name>
    <dbReference type="NCBI Taxonomy" id="2777116"/>
    <lineage>
        <taxon>Eukaryota</taxon>
        <taxon>Metazoa</taxon>
        <taxon>Ecdysozoa</taxon>
        <taxon>Nematoda</taxon>
        <taxon>Chromadorea</taxon>
        <taxon>Rhabditida</taxon>
        <taxon>Rhabditina</taxon>
        <taxon>Rhabditomorpha</taxon>
        <taxon>Rhabditoidea</taxon>
        <taxon>Rhabditidae</taxon>
        <taxon>Peloderinae</taxon>
        <taxon>Caenorhabditis</taxon>
    </lineage>
</organism>
<gene>
    <name evidence="2" type="ORF">CAUJ_LOCUS1032</name>
</gene>
<evidence type="ECO:0000313" key="3">
    <source>
        <dbReference type="Proteomes" id="UP000835052"/>
    </source>
</evidence>
<comment type="caution">
    <text evidence="2">The sequence shown here is derived from an EMBL/GenBank/DDBJ whole genome shotgun (WGS) entry which is preliminary data.</text>
</comment>
<dbReference type="AlphaFoldDB" id="A0A8S1GR44"/>
<dbReference type="EMBL" id="CAJGYM010000002">
    <property type="protein sequence ID" value="CAD6185113.1"/>
    <property type="molecule type" value="Genomic_DNA"/>
</dbReference>
<protein>
    <recommendedName>
        <fullName evidence="4">Secreted protein</fullName>
    </recommendedName>
</protein>
<evidence type="ECO:0000313" key="2">
    <source>
        <dbReference type="EMBL" id="CAD6185113.1"/>
    </source>
</evidence>
<sequence length="66" mass="7021">MFGYGFLLDFGSLLVCGEENAAQQSSDCGDYPQSATDAVGRPVVAPGCASLRWACHRRISISSGFF</sequence>
<proteinExistence type="predicted"/>
<keyword evidence="3" id="KW-1185">Reference proteome</keyword>
<feature type="signal peptide" evidence="1">
    <location>
        <begin position="1"/>
        <end position="17"/>
    </location>
</feature>
<name>A0A8S1GR44_9PELO</name>
<accession>A0A8S1GR44</accession>
<dbReference type="Proteomes" id="UP000835052">
    <property type="component" value="Unassembled WGS sequence"/>
</dbReference>
<feature type="chain" id="PRO_5035935025" description="Secreted protein" evidence="1">
    <location>
        <begin position="18"/>
        <end position="66"/>
    </location>
</feature>
<evidence type="ECO:0000256" key="1">
    <source>
        <dbReference type="SAM" id="SignalP"/>
    </source>
</evidence>
<keyword evidence="1" id="KW-0732">Signal</keyword>
<evidence type="ECO:0008006" key="4">
    <source>
        <dbReference type="Google" id="ProtNLM"/>
    </source>
</evidence>
<reference evidence="2" key="1">
    <citation type="submission" date="2020-10" db="EMBL/GenBank/DDBJ databases">
        <authorList>
            <person name="Kikuchi T."/>
        </authorList>
    </citation>
    <scope>NUCLEOTIDE SEQUENCE</scope>
    <source>
        <strain evidence="2">NKZ352</strain>
    </source>
</reference>